<evidence type="ECO:0000259" key="2">
    <source>
        <dbReference type="Pfam" id="PF20441"/>
    </source>
</evidence>
<name>A0ABW1Z628_9BACT</name>
<organism evidence="3 4">
    <name type="scientific">Granulicella cerasi</name>
    <dbReference type="NCBI Taxonomy" id="741063"/>
    <lineage>
        <taxon>Bacteria</taxon>
        <taxon>Pseudomonadati</taxon>
        <taxon>Acidobacteriota</taxon>
        <taxon>Terriglobia</taxon>
        <taxon>Terriglobales</taxon>
        <taxon>Acidobacteriaceae</taxon>
        <taxon>Granulicella</taxon>
    </lineage>
</organism>
<accession>A0ABW1Z628</accession>
<dbReference type="RefSeq" id="WP_263372376.1">
    <property type="nucleotide sequence ID" value="NZ_JAGSYD010000004.1"/>
</dbReference>
<gene>
    <name evidence="3" type="ORF">ACFQBQ_02340</name>
</gene>
<dbReference type="InterPro" id="IPR046461">
    <property type="entry name" value="TerL_ATPase"/>
</dbReference>
<dbReference type="Proteomes" id="UP001596391">
    <property type="component" value="Unassembled WGS sequence"/>
</dbReference>
<dbReference type="PANTHER" id="PTHR41287:SF1">
    <property type="entry name" value="PROTEIN YMFN"/>
    <property type="match status" value="1"/>
</dbReference>
<dbReference type="PANTHER" id="PTHR41287">
    <property type="match status" value="1"/>
</dbReference>
<dbReference type="InterPro" id="IPR005021">
    <property type="entry name" value="Terminase_largesu-like"/>
</dbReference>
<evidence type="ECO:0000313" key="4">
    <source>
        <dbReference type="Proteomes" id="UP001596391"/>
    </source>
</evidence>
<dbReference type="Pfam" id="PF03354">
    <property type="entry name" value="TerL_ATPase"/>
    <property type="match status" value="1"/>
</dbReference>
<dbReference type="Gene3D" id="3.40.50.300">
    <property type="entry name" value="P-loop containing nucleotide triphosphate hydrolases"/>
    <property type="match status" value="1"/>
</dbReference>
<protein>
    <submittedName>
        <fullName evidence="3">Terminase large subunit</fullName>
    </submittedName>
</protein>
<dbReference type="Pfam" id="PF20441">
    <property type="entry name" value="TerL_nuclease"/>
    <property type="match status" value="1"/>
</dbReference>
<comment type="caution">
    <text evidence="3">The sequence shown here is derived from an EMBL/GenBank/DDBJ whole genome shotgun (WGS) entry which is preliminary data.</text>
</comment>
<feature type="domain" description="Terminase large subunit-like endonuclease" evidence="2">
    <location>
        <begin position="252"/>
        <end position="539"/>
    </location>
</feature>
<evidence type="ECO:0000259" key="1">
    <source>
        <dbReference type="Pfam" id="PF03354"/>
    </source>
</evidence>
<evidence type="ECO:0000313" key="3">
    <source>
        <dbReference type="EMBL" id="MFC6644445.1"/>
    </source>
</evidence>
<keyword evidence="4" id="KW-1185">Reference proteome</keyword>
<sequence>MMKDYANDATRYCERVASGDIVASKWIKLAAQRHLDDLKRTGSRWHYDYVQVNRACSFIESLTLESGQRFTLSDWQIWLTASLMGWVDADGLRKHIEAYVVVAKGNGKSPWAAAMSLLFAFGLDVPKAEVYCGAMSLLQADEVHRVARHFVESNPAFAAINVLAQKKSIFSLAGSRFQPVISRGRHGARPLLAVQDEYHQAISDDLYGTFKTGCNKTVNSLLLTITTAGVASTASPCYQLQERAIKAIDGSMTDERFFTAIYAADDTVEWTSEEALLMANPNLGISNDAEKIRLAIVDATRNPAHANNVKAMHLNVWSTASASWMNMTAWSKCYDPHLTQDTVKHLPCWIGSDLASKIDLSACVRLYRDDSQGDRPHYYALCRAYLPEERVNLPENTHYQKWVAEGHLNATPGSSIDYAMLEADALADIAENQVREFPYDQRYADQWSQRVSDLSGIERIETPPSPAVLSPAMKELEAAVADGRFHHDGDPVLTWCMSNVLTRETATGNYTMPDKSRPENKIDCAVALFIAMSRARLAEPEPQATYGFLFA</sequence>
<reference evidence="4" key="1">
    <citation type="journal article" date="2019" name="Int. J. Syst. Evol. Microbiol.">
        <title>The Global Catalogue of Microorganisms (GCM) 10K type strain sequencing project: providing services to taxonomists for standard genome sequencing and annotation.</title>
        <authorList>
            <consortium name="The Broad Institute Genomics Platform"/>
            <consortium name="The Broad Institute Genome Sequencing Center for Infectious Disease"/>
            <person name="Wu L."/>
            <person name="Ma J."/>
        </authorList>
    </citation>
    <scope>NUCLEOTIDE SEQUENCE [LARGE SCALE GENOMIC DNA]</scope>
    <source>
        <strain evidence="4">CGMCC 1.16026</strain>
    </source>
</reference>
<dbReference type="EMBL" id="JBHSWI010000001">
    <property type="protein sequence ID" value="MFC6644445.1"/>
    <property type="molecule type" value="Genomic_DNA"/>
</dbReference>
<dbReference type="InterPro" id="IPR046462">
    <property type="entry name" value="TerL_nuclease"/>
</dbReference>
<dbReference type="InterPro" id="IPR027417">
    <property type="entry name" value="P-loop_NTPase"/>
</dbReference>
<feature type="domain" description="Terminase large subunit-like ATPase" evidence="1">
    <location>
        <begin position="74"/>
        <end position="242"/>
    </location>
</feature>
<proteinExistence type="predicted"/>